<dbReference type="Pfam" id="PF00561">
    <property type="entry name" value="Abhydrolase_1"/>
    <property type="match status" value="2"/>
</dbReference>
<dbReference type="Gene3D" id="3.40.50.1820">
    <property type="entry name" value="alpha/beta hydrolase"/>
    <property type="match status" value="2"/>
</dbReference>
<evidence type="ECO:0000256" key="2">
    <source>
        <dbReference type="ARBA" id="ARBA00022801"/>
    </source>
</evidence>
<dbReference type="GO" id="GO:0004177">
    <property type="term" value="F:aminopeptidase activity"/>
    <property type="evidence" value="ECO:0007669"/>
    <property type="project" value="UniProtKB-EC"/>
</dbReference>
<dbReference type="InterPro" id="IPR000073">
    <property type="entry name" value="AB_hydrolase_1"/>
</dbReference>
<organism evidence="4">
    <name type="scientific">Streptomyces sp. NBC_00060</name>
    <dbReference type="NCBI Taxonomy" id="2975636"/>
    <lineage>
        <taxon>Bacteria</taxon>
        <taxon>Bacillati</taxon>
        <taxon>Actinomycetota</taxon>
        <taxon>Actinomycetes</taxon>
        <taxon>Kitasatosporales</taxon>
        <taxon>Streptomycetaceae</taxon>
        <taxon>Streptomyces</taxon>
    </lineage>
</organism>
<sequence length="508" mass="53408">MPKFTAYDGTELAYHLVGAGKPLICLPGGPAWASAYLGDLGGLDIHRQLVLLDQRGTGDSAVPDDVSSYRCDRLVDDVEALREHLGLAEVDLLGHSAAGNLATLYAAAHPHRIGSLVLVTPGTRAVGLPVTEDDWRGAVALREGESWYPQGRAAFEEIWGGRDFDEVRSAIEPFTYGRWDAAARAHAAAAGSGANREAAAVHDEDGVFDPAATTEALAAVEAPVLVLAGEYDGGPTPALASRLAALFPHGEAAVLPGAGHFPWVDAPGDFARTVAAFLEPGVHSVRTDSGVRLAYRTWGDASAPPVVLAHGRGGSGAHWTEVAERLAATRRVYALDLSGHGLSDWPGRYSFEGFRDDLRGFVDALGLAGADVVGHSMGGAAALLLAQDAPELVGRLVLEEPPAFVPLDPPRGFVARPDEELAFDWPVVADTNAQLNAPDPAWRERLAELTVPTLLVAGGESGGIEIQARIAEMAARIPGGRLVTIDAGHSAHAVRPDEFVAELREFGI</sequence>
<dbReference type="EMBL" id="CP108253">
    <property type="protein sequence ID" value="WTU43992.1"/>
    <property type="molecule type" value="Genomic_DNA"/>
</dbReference>
<dbReference type="PRINTS" id="PR00793">
    <property type="entry name" value="PROAMNOPTASE"/>
</dbReference>
<evidence type="ECO:0000256" key="1">
    <source>
        <dbReference type="ARBA" id="ARBA00010088"/>
    </source>
</evidence>
<keyword evidence="2 4" id="KW-0378">Hydrolase</keyword>
<dbReference type="GO" id="GO:0006508">
    <property type="term" value="P:proteolysis"/>
    <property type="evidence" value="ECO:0007669"/>
    <property type="project" value="InterPro"/>
</dbReference>
<accession>A0AAU2HAS6</accession>
<dbReference type="InterPro" id="IPR002410">
    <property type="entry name" value="Peptidase_S33"/>
</dbReference>
<protein>
    <submittedName>
        <fullName evidence="4">Alpha/beta hydrolase</fullName>
    </submittedName>
</protein>
<dbReference type="SUPFAM" id="SSF53474">
    <property type="entry name" value="alpha/beta-Hydrolases"/>
    <property type="match status" value="2"/>
</dbReference>
<dbReference type="PANTHER" id="PTHR43798:SF27">
    <property type="entry name" value="HYDROLASE ALPHA_BETA HYDROLASE FOLD FAMILY"/>
    <property type="match status" value="1"/>
</dbReference>
<feature type="domain" description="AB hydrolase-1" evidence="3">
    <location>
        <begin position="21"/>
        <end position="265"/>
    </location>
</feature>
<evidence type="ECO:0000259" key="3">
    <source>
        <dbReference type="Pfam" id="PF00561"/>
    </source>
</evidence>
<gene>
    <name evidence="4" type="ORF">OHV25_32635</name>
</gene>
<name>A0AAU2HAS6_9ACTN</name>
<dbReference type="GO" id="GO:0016020">
    <property type="term" value="C:membrane"/>
    <property type="evidence" value="ECO:0007669"/>
    <property type="project" value="TreeGrafter"/>
</dbReference>
<feature type="domain" description="AB hydrolase-1" evidence="3">
    <location>
        <begin position="304"/>
        <end position="412"/>
    </location>
</feature>
<dbReference type="AlphaFoldDB" id="A0AAU2HAS6"/>
<dbReference type="PRINTS" id="PR00111">
    <property type="entry name" value="ABHYDROLASE"/>
</dbReference>
<reference evidence="4" key="1">
    <citation type="submission" date="2022-10" db="EMBL/GenBank/DDBJ databases">
        <title>The complete genomes of actinobacterial strains from the NBC collection.</title>
        <authorList>
            <person name="Joergensen T.S."/>
            <person name="Alvarez Arevalo M."/>
            <person name="Sterndorff E.B."/>
            <person name="Faurdal D."/>
            <person name="Vuksanovic O."/>
            <person name="Mourched A.-S."/>
            <person name="Charusanti P."/>
            <person name="Shaw S."/>
            <person name="Blin K."/>
            <person name="Weber T."/>
        </authorList>
    </citation>
    <scope>NUCLEOTIDE SEQUENCE</scope>
    <source>
        <strain evidence="4">NBC_00060</strain>
    </source>
</reference>
<comment type="similarity">
    <text evidence="1">Belongs to the peptidase S33 family.</text>
</comment>
<dbReference type="PANTHER" id="PTHR43798">
    <property type="entry name" value="MONOACYLGLYCEROL LIPASE"/>
    <property type="match status" value="1"/>
</dbReference>
<dbReference type="InterPro" id="IPR029058">
    <property type="entry name" value="AB_hydrolase_fold"/>
</dbReference>
<proteinExistence type="inferred from homology"/>
<dbReference type="InterPro" id="IPR050266">
    <property type="entry name" value="AB_hydrolase_sf"/>
</dbReference>
<evidence type="ECO:0000313" key="4">
    <source>
        <dbReference type="EMBL" id="WTU43992.1"/>
    </source>
</evidence>